<feature type="chain" id="PRO_5047100080" evidence="1">
    <location>
        <begin position="24"/>
        <end position="170"/>
    </location>
</feature>
<reference evidence="2 3" key="1">
    <citation type="submission" date="2023-07" db="EMBL/GenBank/DDBJ databases">
        <title>Genomic Encyclopedia of Type Strains, Phase IV (KMG-IV): sequencing the most valuable type-strain genomes for metagenomic binning, comparative biology and taxonomic classification.</title>
        <authorList>
            <person name="Goeker M."/>
        </authorList>
    </citation>
    <scope>NUCLEOTIDE SEQUENCE [LARGE SCALE GENOMIC DNA]</scope>
    <source>
        <strain evidence="2 3">DSM 5896</strain>
    </source>
</reference>
<dbReference type="RefSeq" id="WP_307424650.1">
    <property type="nucleotide sequence ID" value="NZ_JAUSVK010000001.1"/>
</dbReference>
<organism evidence="2 3">
    <name type="scientific">Labrys monachus</name>
    <dbReference type="NCBI Taxonomy" id="217067"/>
    <lineage>
        <taxon>Bacteria</taxon>
        <taxon>Pseudomonadati</taxon>
        <taxon>Pseudomonadota</taxon>
        <taxon>Alphaproteobacteria</taxon>
        <taxon>Hyphomicrobiales</taxon>
        <taxon>Xanthobacteraceae</taxon>
        <taxon>Labrys</taxon>
    </lineage>
</organism>
<evidence type="ECO:0000256" key="1">
    <source>
        <dbReference type="SAM" id="SignalP"/>
    </source>
</evidence>
<accession>A0ABU0FAY8</accession>
<keyword evidence="3" id="KW-1185">Reference proteome</keyword>
<sequence length="170" mass="18480">MAGKAFTTILVQAALLFSTPLLGQTAGADLLKTLQDRYDEIHAAVLARNENLIKSIVSPEYQDIDTSGKTKSRDEWLTSIEKIDVSIEKAGGTTVTSVHQDGSTVFVKQNYNMRATRMIQGASHDVAIEATSSDTWSSGDKGLILMRSETDEISVKLDGTLVKHSVAHRT</sequence>
<name>A0ABU0FAY8_9HYPH</name>
<keyword evidence="1" id="KW-0732">Signal</keyword>
<dbReference type="Gene3D" id="3.10.450.50">
    <property type="match status" value="1"/>
</dbReference>
<protein>
    <submittedName>
        <fullName evidence="2">Uncharacterized protein</fullName>
    </submittedName>
</protein>
<comment type="caution">
    <text evidence="2">The sequence shown here is derived from an EMBL/GenBank/DDBJ whole genome shotgun (WGS) entry which is preliminary data.</text>
</comment>
<gene>
    <name evidence="2" type="ORF">J3R73_001573</name>
</gene>
<feature type="signal peptide" evidence="1">
    <location>
        <begin position="1"/>
        <end position="23"/>
    </location>
</feature>
<dbReference type="Proteomes" id="UP001237448">
    <property type="component" value="Unassembled WGS sequence"/>
</dbReference>
<dbReference type="EMBL" id="JAUSVK010000001">
    <property type="protein sequence ID" value="MDQ0391781.1"/>
    <property type="molecule type" value="Genomic_DNA"/>
</dbReference>
<proteinExistence type="predicted"/>
<evidence type="ECO:0000313" key="2">
    <source>
        <dbReference type="EMBL" id="MDQ0391781.1"/>
    </source>
</evidence>
<evidence type="ECO:0000313" key="3">
    <source>
        <dbReference type="Proteomes" id="UP001237448"/>
    </source>
</evidence>